<dbReference type="Gene3D" id="2.160.20.10">
    <property type="entry name" value="Single-stranded right-handed beta-helix, Pectin lyase-like"/>
    <property type="match status" value="2"/>
</dbReference>
<dbReference type="KEGG" id="slo:Shew_3401"/>
<dbReference type="AlphaFoldDB" id="A3QIG9"/>
<dbReference type="NCBIfam" id="TIGR03804">
    <property type="entry name" value="para_beta_helix"/>
    <property type="match status" value="2"/>
</dbReference>
<dbReference type="SMART" id="SM00722">
    <property type="entry name" value="CASH"/>
    <property type="match status" value="2"/>
</dbReference>
<evidence type="ECO:0000256" key="3">
    <source>
        <dbReference type="ARBA" id="ARBA00022786"/>
    </source>
</evidence>
<dbReference type="HOGENOM" id="CLU_041882_0_1_6"/>
<protein>
    <submittedName>
        <fullName evidence="5">Periplasmic copper-binding</fullName>
    </submittedName>
</protein>
<proteinExistence type="predicted"/>
<dbReference type="InterPro" id="IPR026464">
    <property type="entry name" value="NosD_copper_fam"/>
</dbReference>
<dbReference type="InterPro" id="IPR011050">
    <property type="entry name" value="Pectin_lyase_fold/virulence"/>
</dbReference>
<dbReference type="STRING" id="323850.Shew_3401"/>
<organism evidence="5 6">
    <name type="scientific">Shewanella loihica (strain ATCC BAA-1088 / PV-4)</name>
    <dbReference type="NCBI Taxonomy" id="323850"/>
    <lineage>
        <taxon>Bacteria</taxon>
        <taxon>Pseudomonadati</taxon>
        <taxon>Pseudomonadota</taxon>
        <taxon>Gammaproteobacteria</taxon>
        <taxon>Alteromonadales</taxon>
        <taxon>Shewanellaceae</taxon>
        <taxon>Shewanella</taxon>
    </lineage>
</organism>
<dbReference type="NCBIfam" id="TIGR04247">
    <property type="entry name" value="NosD_copper_fam"/>
    <property type="match status" value="1"/>
</dbReference>
<sequence length="457" mass="51429" precursor="true">MALRLRLAHGLGLFHQCSLLASSLFRFSLLFFSLLSFSPLSQAAYIEVSPEQDLQQVLDQAQMGDNIQLQPGRYLGNFVIKQGIRLIGADDYTSIIDAQGKGNALLLQSSKVTIERLKIVNWGDDLTAQDAGIYSDQSASELVIRENRLQGDGFGIWLQKGKEIKVHHNRIQGNPGLRSADRGNGIQLSIVQNVEVSDNEVNQTRDGIYIISSQHNTIKNNTMHNLRYGIHYMYSHSNRVQDNLAYDTRAGYALMSSRQLTVSGNESRDSQDYGFLMNFITYSEISHNRIYRVWTKPENKVLGREGKGLFVYNSAYNSINHNLIDTAEIGIHLTAGSEHTKVFGNSFINNPVQVKYVANRQAEWSQDGRGNFWSNYLGWDLDNDGFGDRPFEPNDGIDKLIWQYPEAKMLLDSPAVLILRWIQTQFPVLKPVGVKDSFPLMQAPPLAGQQAVINEAE</sequence>
<dbReference type="InterPro" id="IPR012334">
    <property type="entry name" value="Pectin_lyas_fold"/>
</dbReference>
<dbReference type="EMBL" id="CP000606">
    <property type="protein sequence ID" value="ABO25267.1"/>
    <property type="molecule type" value="Genomic_DNA"/>
</dbReference>
<keyword evidence="3" id="KW-0833">Ubl conjugation pathway</keyword>
<evidence type="ECO:0000259" key="4">
    <source>
        <dbReference type="SMART" id="SM00722"/>
    </source>
</evidence>
<dbReference type="InterPro" id="IPR006633">
    <property type="entry name" value="Carb-bd_sugar_hydrolysis-dom"/>
</dbReference>
<dbReference type="InterPro" id="IPR006626">
    <property type="entry name" value="PbH1"/>
</dbReference>
<dbReference type="Proteomes" id="UP000001558">
    <property type="component" value="Chromosome"/>
</dbReference>
<name>A3QIG9_SHELP</name>
<reference evidence="5 6" key="1">
    <citation type="submission" date="2007-03" db="EMBL/GenBank/DDBJ databases">
        <title>Complete sequence of Shewanella loihica PV-4.</title>
        <authorList>
            <consortium name="US DOE Joint Genome Institute"/>
            <person name="Copeland A."/>
            <person name="Lucas S."/>
            <person name="Lapidus A."/>
            <person name="Barry K."/>
            <person name="Detter J.C."/>
            <person name="Glavina del Rio T."/>
            <person name="Hammon N."/>
            <person name="Israni S."/>
            <person name="Dalin E."/>
            <person name="Tice H."/>
            <person name="Pitluck S."/>
            <person name="Chain P."/>
            <person name="Malfatti S."/>
            <person name="Shin M."/>
            <person name="Vergez L."/>
            <person name="Schmutz J."/>
            <person name="Larimer F."/>
            <person name="Land M."/>
            <person name="Hauser L."/>
            <person name="Kyrpides N."/>
            <person name="Mikhailova N."/>
            <person name="Romine M.F."/>
            <person name="Serres G."/>
            <person name="Fredrickson J."/>
            <person name="Tiedje J."/>
            <person name="Richardson P."/>
        </authorList>
    </citation>
    <scope>NUCLEOTIDE SEQUENCE [LARGE SCALE GENOMIC DNA]</scope>
    <source>
        <strain evidence="6">ATCC BAA-1088 / PV-4</strain>
    </source>
</reference>
<accession>A3QIG9</accession>
<keyword evidence="6" id="KW-1185">Reference proteome</keyword>
<keyword evidence="2" id="KW-0677">Repeat</keyword>
<dbReference type="InterPro" id="IPR051550">
    <property type="entry name" value="SCF-Subunits/Alg-Epimerases"/>
</dbReference>
<dbReference type="OrthoDB" id="9767990at2"/>
<comment type="pathway">
    <text evidence="1">Protein modification; protein ubiquitination.</text>
</comment>
<dbReference type="InterPro" id="IPR022441">
    <property type="entry name" value="Para_beta_helix_rpt-2"/>
</dbReference>
<dbReference type="eggNOG" id="COG3420">
    <property type="taxonomic scope" value="Bacteria"/>
</dbReference>
<evidence type="ECO:0000256" key="1">
    <source>
        <dbReference type="ARBA" id="ARBA00004906"/>
    </source>
</evidence>
<dbReference type="SMART" id="SM00710">
    <property type="entry name" value="PbH1"/>
    <property type="match status" value="8"/>
</dbReference>
<dbReference type="SUPFAM" id="SSF51126">
    <property type="entry name" value="Pectin lyase-like"/>
    <property type="match status" value="1"/>
</dbReference>
<evidence type="ECO:0000256" key="2">
    <source>
        <dbReference type="ARBA" id="ARBA00022737"/>
    </source>
</evidence>
<dbReference type="PANTHER" id="PTHR22990">
    <property type="entry name" value="F-BOX ONLY PROTEIN"/>
    <property type="match status" value="1"/>
</dbReference>
<dbReference type="RefSeq" id="WP_011867197.1">
    <property type="nucleotide sequence ID" value="NC_009092.1"/>
</dbReference>
<feature type="domain" description="Carbohydrate-binding/sugar hydrolysis" evidence="4">
    <location>
        <begin position="217"/>
        <end position="389"/>
    </location>
</feature>
<gene>
    <name evidence="5" type="ordered locus">Shew_3401</name>
</gene>
<feature type="domain" description="Carbohydrate-binding/sugar hydrolysis" evidence="4">
    <location>
        <begin position="80"/>
        <end position="211"/>
    </location>
</feature>
<dbReference type="PANTHER" id="PTHR22990:SF15">
    <property type="entry name" value="F-BOX ONLY PROTEIN 10"/>
    <property type="match status" value="1"/>
</dbReference>
<evidence type="ECO:0000313" key="5">
    <source>
        <dbReference type="EMBL" id="ABO25267.1"/>
    </source>
</evidence>
<dbReference type="Pfam" id="PF05048">
    <property type="entry name" value="NosD"/>
    <property type="match status" value="1"/>
</dbReference>
<dbReference type="InterPro" id="IPR007742">
    <property type="entry name" value="NosD_dom"/>
</dbReference>
<evidence type="ECO:0000313" key="6">
    <source>
        <dbReference type="Proteomes" id="UP000001558"/>
    </source>
</evidence>